<dbReference type="PANTHER" id="PTHR43065">
    <property type="entry name" value="SENSOR HISTIDINE KINASE"/>
    <property type="match status" value="1"/>
</dbReference>
<dbReference type="Pfam" id="PF02518">
    <property type="entry name" value="HATPase_c"/>
    <property type="match status" value="1"/>
</dbReference>
<evidence type="ECO:0000259" key="15">
    <source>
        <dbReference type="PROSITE" id="PS51007"/>
    </source>
</evidence>
<dbReference type="CDD" id="cd00082">
    <property type="entry name" value="HisKA"/>
    <property type="match status" value="1"/>
</dbReference>
<keyword evidence="11" id="KW-0349">Heme</keyword>
<evidence type="ECO:0000256" key="1">
    <source>
        <dbReference type="ARBA" id="ARBA00000085"/>
    </source>
</evidence>
<dbReference type="InterPro" id="IPR036890">
    <property type="entry name" value="HATPase_C_sf"/>
</dbReference>
<dbReference type="GO" id="GO:0005524">
    <property type="term" value="F:ATP binding"/>
    <property type="evidence" value="ECO:0007669"/>
    <property type="project" value="UniProtKB-KW"/>
</dbReference>
<evidence type="ECO:0000256" key="4">
    <source>
        <dbReference type="ARBA" id="ARBA00022679"/>
    </source>
</evidence>
<dbReference type="Pfam" id="PF00512">
    <property type="entry name" value="HisKA"/>
    <property type="match status" value="1"/>
</dbReference>
<keyword evidence="3" id="KW-0597">Phosphoprotein</keyword>
<evidence type="ECO:0000256" key="6">
    <source>
        <dbReference type="ARBA" id="ARBA00022741"/>
    </source>
</evidence>
<dbReference type="Pfam" id="PF11845">
    <property type="entry name" value="Tll0287-like"/>
    <property type="match status" value="1"/>
</dbReference>
<evidence type="ECO:0000313" key="16">
    <source>
        <dbReference type="EMBL" id="EIG54849.1"/>
    </source>
</evidence>
<evidence type="ECO:0000256" key="8">
    <source>
        <dbReference type="ARBA" id="ARBA00022840"/>
    </source>
</evidence>
<feature type="domain" description="Histidine kinase" evidence="14">
    <location>
        <begin position="618"/>
        <end position="827"/>
    </location>
</feature>
<keyword evidence="9 11" id="KW-0408">Iron</keyword>
<keyword evidence="12" id="KW-0175">Coiled coil</keyword>
<dbReference type="GO" id="GO:0009055">
    <property type="term" value="F:electron transfer activity"/>
    <property type="evidence" value="ECO:0007669"/>
    <property type="project" value="InterPro"/>
</dbReference>
<dbReference type="STRING" id="596152.DesU5LDRAFT_3215"/>
<feature type="coiled-coil region" evidence="12">
    <location>
        <begin position="289"/>
        <end position="327"/>
    </location>
</feature>
<accession>I2Q4Z3</accession>
<keyword evidence="6" id="KW-0547">Nucleotide-binding</keyword>
<keyword evidence="13" id="KW-0812">Transmembrane</keyword>
<dbReference type="EC" id="2.7.13.3" evidence="2"/>
<dbReference type="GO" id="GO:0020037">
    <property type="term" value="F:heme binding"/>
    <property type="evidence" value="ECO:0007669"/>
    <property type="project" value="InterPro"/>
</dbReference>
<evidence type="ECO:0000256" key="12">
    <source>
        <dbReference type="SAM" id="Coils"/>
    </source>
</evidence>
<feature type="transmembrane region" description="Helical" evidence="13">
    <location>
        <begin position="12"/>
        <end position="32"/>
    </location>
</feature>
<dbReference type="Gene3D" id="3.30.565.10">
    <property type="entry name" value="Histidine kinase-like ATPase, C-terminal domain"/>
    <property type="match status" value="1"/>
</dbReference>
<keyword evidence="10" id="KW-0902">Two-component regulatory system</keyword>
<gene>
    <name evidence="16" type="ORF">DesU5LDRAFT_3215</name>
</gene>
<keyword evidence="8" id="KW-0067">ATP-binding</keyword>
<keyword evidence="13" id="KW-0472">Membrane</keyword>
<dbReference type="OrthoDB" id="9805967at2"/>
<evidence type="ECO:0000256" key="5">
    <source>
        <dbReference type="ARBA" id="ARBA00022723"/>
    </source>
</evidence>
<evidence type="ECO:0000256" key="7">
    <source>
        <dbReference type="ARBA" id="ARBA00022777"/>
    </source>
</evidence>
<dbReference type="PROSITE" id="PS51007">
    <property type="entry name" value="CYTC"/>
    <property type="match status" value="1"/>
</dbReference>
<dbReference type="InterPro" id="IPR036097">
    <property type="entry name" value="HisK_dim/P_sf"/>
</dbReference>
<dbReference type="EMBL" id="JH600068">
    <property type="protein sequence ID" value="EIG54849.1"/>
    <property type="molecule type" value="Genomic_DNA"/>
</dbReference>
<evidence type="ECO:0000259" key="14">
    <source>
        <dbReference type="PROSITE" id="PS50109"/>
    </source>
</evidence>
<dbReference type="eggNOG" id="COG4191">
    <property type="taxonomic scope" value="Bacteria"/>
</dbReference>
<dbReference type="InterPro" id="IPR005467">
    <property type="entry name" value="His_kinase_dom"/>
</dbReference>
<evidence type="ECO:0000256" key="13">
    <source>
        <dbReference type="SAM" id="Phobius"/>
    </source>
</evidence>
<dbReference type="HOGENOM" id="CLU_018965_0_0_7"/>
<reference evidence="16" key="1">
    <citation type="submission" date="2011-11" db="EMBL/GenBank/DDBJ databases">
        <title>Improved High-Quality Draft sequence of Desulfovibrio sp. U5L.</title>
        <authorList>
            <consortium name="US DOE Joint Genome Institute"/>
            <person name="Lucas S."/>
            <person name="Han J."/>
            <person name="Lapidus A."/>
            <person name="Cheng J.-F."/>
            <person name="Goodwin L."/>
            <person name="Pitluck S."/>
            <person name="Peters L."/>
            <person name="Ovchinnikova G."/>
            <person name="Held B."/>
            <person name="Detter J.C."/>
            <person name="Han C."/>
            <person name="Tapia R."/>
            <person name="Land M."/>
            <person name="Hauser L."/>
            <person name="Kyrpides N."/>
            <person name="Ivanova N."/>
            <person name="Pagani I."/>
            <person name="Gabster J."/>
            <person name="Walker C."/>
            <person name="Stolyar S."/>
            <person name="Stahl D."/>
            <person name="Arkin A."/>
            <person name="Dehal P."/>
            <person name="Hazen T."/>
            <person name="Woyke T."/>
        </authorList>
    </citation>
    <scope>NUCLEOTIDE SEQUENCE [LARGE SCALE GENOMIC DNA]</scope>
    <source>
        <strain evidence="16">U5L</strain>
    </source>
</reference>
<dbReference type="PROSITE" id="PS50109">
    <property type="entry name" value="HIS_KIN"/>
    <property type="match status" value="1"/>
</dbReference>
<dbReference type="PRINTS" id="PR00344">
    <property type="entry name" value="BCTRLSENSOR"/>
</dbReference>
<feature type="domain" description="Cytochrome c" evidence="15">
    <location>
        <begin position="143"/>
        <end position="340"/>
    </location>
</feature>
<dbReference type="GO" id="GO:0046872">
    <property type="term" value="F:metal ion binding"/>
    <property type="evidence" value="ECO:0007669"/>
    <property type="project" value="UniProtKB-KW"/>
</dbReference>
<protein>
    <recommendedName>
        <fullName evidence="2">histidine kinase</fullName>
        <ecNumber evidence="2">2.7.13.3</ecNumber>
    </recommendedName>
</protein>
<evidence type="ECO:0000256" key="10">
    <source>
        <dbReference type="ARBA" id="ARBA00023012"/>
    </source>
</evidence>
<dbReference type="GO" id="GO:0000155">
    <property type="term" value="F:phosphorelay sensor kinase activity"/>
    <property type="evidence" value="ECO:0007669"/>
    <property type="project" value="InterPro"/>
</dbReference>
<dbReference type="InterPro" id="IPR003594">
    <property type="entry name" value="HATPase_dom"/>
</dbReference>
<dbReference type="SUPFAM" id="SSF47384">
    <property type="entry name" value="Homodimeric domain of signal transducing histidine kinase"/>
    <property type="match status" value="1"/>
</dbReference>
<dbReference type="InterPro" id="IPR004358">
    <property type="entry name" value="Sig_transdc_His_kin-like_C"/>
</dbReference>
<dbReference type="SMART" id="SM00387">
    <property type="entry name" value="HATPase_c"/>
    <property type="match status" value="1"/>
</dbReference>
<dbReference type="InterPro" id="IPR003661">
    <property type="entry name" value="HisK_dim/P_dom"/>
</dbReference>
<evidence type="ECO:0000256" key="9">
    <source>
        <dbReference type="ARBA" id="ARBA00023004"/>
    </source>
</evidence>
<comment type="catalytic activity">
    <reaction evidence="1">
        <text>ATP + protein L-histidine = ADP + protein N-phospho-L-histidine.</text>
        <dbReference type="EC" id="2.7.13.3"/>
    </reaction>
</comment>
<name>I2Q4Z3_9BACT</name>
<keyword evidence="13" id="KW-1133">Transmembrane helix</keyword>
<organism evidence="16">
    <name type="scientific">Desulfovibrio sp. U5L</name>
    <dbReference type="NCBI Taxonomy" id="596152"/>
    <lineage>
        <taxon>Bacteria</taxon>
        <taxon>Pseudomonadati</taxon>
        <taxon>Thermodesulfobacteriota</taxon>
        <taxon>Desulfovibrionia</taxon>
        <taxon>Desulfovibrionales</taxon>
        <taxon>Desulfovibrionaceae</taxon>
        <taxon>Desulfovibrio</taxon>
    </lineage>
</organism>
<dbReference type="InterPro" id="IPR021796">
    <property type="entry name" value="Tll0287-like_dom"/>
</dbReference>
<evidence type="ECO:0000256" key="3">
    <source>
        <dbReference type="ARBA" id="ARBA00022553"/>
    </source>
</evidence>
<dbReference type="Gene3D" id="1.10.287.130">
    <property type="match status" value="1"/>
</dbReference>
<evidence type="ECO:0000256" key="2">
    <source>
        <dbReference type="ARBA" id="ARBA00012438"/>
    </source>
</evidence>
<sequence length="837" mass="90297">MAKQHPKTIKHRFVVGLSVIMAVLGTFFAVVISMNLRNQLVTDTEHKASLILSQAEALQAYVRQVLRPSMYDLLPPDGFLLEAMSTSYVTRKVMSDLNVQGEQYRYRRVAHGARNPDYEADGFERGLMDRFARDPDLARIEEITNRNGEEVFVAARPVRLDATCLHCHGDPAAAPKEMIARYGDTRGFWRHDGELVGVDAVTMPVAGALGQVKGATVSFLALFALGLAVFYLTVQVFFDRLVVVNLGRVTEVMRRYFPKEAVEEPKPAGGDGPRPAAGDGEIEEIYDGIEAFASRLKEAREKIEDHAQNLERKVADRTLELAREADERRADVALFVELLSILNLSQTRAELLGGALDRIAGRFGAVAAAYECEFSGGGFVSWPPGRTPPPSPPGWRRLVAEDSLRLTDDAAFIPVRTTDVSRGLLRLYFPGGDKGPDPEAAELYRAIGQQLGIALENLDAINSLLGQNALLASIFDGISDPLALLDNGYGVIMANEPARELARALARELAGGDCPAAPAVAGTPLRLPPEFFGPPAPLPEGAADTPPLERLSAIEPSASTITLPDGRTFAVTRYPLASPSGQDGRMVVYARENTAERRMREKMRQAEKLVAVGKLAAGLAHEINNPLGVISCYAELLRQSLTDPQAREDLAVIERHAVMAKKVLRDLLDFARPRQATPGPCDLAALVASISRIFDIQAQARRVRLSTRAPAGLPLANADASALEQVLSNLLLNALDAVAPGEGAIVLEAGAGPDARTVYLRVADNGPGIAPEDSPRIFDPFFTTKEAGRGSGLGLAVVYGLLRDMNGRIEVENDGGAVFTVTLPACPRPVPGQEEAS</sequence>
<dbReference type="SUPFAM" id="SSF55874">
    <property type="entry name" value="ATPase domain of HSP90 chaperone/DNA topoisomerase II/histidine kinase"/>
    <property type="match status" value="1"/>
</dbReference>
<keyword evidence="7 16" id="KW-0418">Kinase</keyword>
<keyword evidence="5 11" id="KW-0479">Metal-binding</keyword>
<dbReference type="InterPro" id="IPR009056">
    <property type="entry name" value="Cyt_c-like_dom"/>
</dbReference>
<dbReference type="PANTHER" id="PTHR43065:SF10">
    <property type="entry name" value="PEROXIDE STRESS-ACTIVATED HISTIDINE KINASE MAK3"/>
    <property type="match status" value="1"/>
</dbReference>
<dbReference type="SMART" id="SM00388">
    <property type="entry name" value="HisKA"/>
    <property type="match status" value="1"/>
</dbReference>
<dbReference type="AlphaFoldDB" id="I2Q4Z3"/>
<proteinExistence type="predicted"/>
<keyword evidence="4" id="KW-0808">Transferase</keyword>
<evidence type="ECO:0000256" key="11">
    <source>
        <dbReference type="PROSITE-ProRule" id="PRU00433"/>
    </source>
</evidence>